<proteinExistence type="predicted"/>
<keyword evidence="3" id="KW-1185">Reference proteome</keyword>
<evidence type="ECO:0000313" key="3">
    <source>
        <dbReference type="Proteomes" id="UP001557470"/>
    </source>
</evidence>
<reference evidence="2 3" key="1">
    <citation type="submission" date="2024-06" db="EMBL/GenBank/DDBJ databases">
        <authorList>
            <person name="Pan Q."/>
            <person name="Wen M."/>
            <person name="Jouanno E."/>
            <person name="Zahm M."/>
            <person name="Klopp C."/>
            <person name="Cabau C."/>
            <person name="Louis A."/>
            <person name="Berthelot C."/>
            <person name="Parey E."/>
            <person name="Roest Crollius H."/>
            <person name="Montfort J."/>
            <person name="Robinson-Rechavi M."/>
            <person name="Bouchez O."/>
            <person name="Lampietro C."/>
            <person name="Lopez Roques C."/>
            <person name="Donnadieu C."/>
            <person name="Postlethwait J."/>
            <person name="Bobe J."/>
            <person name="Verreycken H."/>
            <person name="Guiguen Y."/>
        </authorList>
    </citation>
    <scope>NUCLEOTIDE SEQUENCE [LARGE SCALE GENOMIC DNA]</scope>
    <source>
        <strain evidence="2">Up_M1</strain>
        <tissue evidence="2">Testis</tissue>
    </source>
</reference>
<dbReference type="PANTHER" id="PTHR36981:SF9">
    <property type="entry name" value="NANOR-RELATED"/>
    <property type="match status" value="1"/>
</dbReference>
<organism evidence="2 3">
    <name type="scientific">Umbra pygmaea</name>
    <name type="common">Eastern mudminnow</name>
    <dbReference type="NCBI Taxonomy" id="75934"/>
    <lineage>
        <taxon>Eukaryota</taxon>
        <taxon>Metazoa</taxon>
        <taxon>Chordata</taxon>
        <taxon>Craniata</taxon>
        <taxon>Vertebrata</taxon>
        <taxon>Euteleostomi</taxon>
        <taxon>Actinopterygii</taxon>
        <taxon>Neopterygii</taxon>
        <taxon>Teleostei</taxon>
        <taxon>Protacanthopterygii</taxon>
        <taxon>Esociformes</taxon>
        <taxon>Umbridae</taxon>
        <taxon>Umbra</taxon>
    </lineage>
</organism>
<dbReference type="PANTHER" id="PTHR36981">
    <property type="entry name" value="ZGC:195170"/>
    <property type="match status" value="1"/>
</dbReference>
<evidence type="ECO:0000259" key="1">
    <source>
        <dbReference type="Pfam" id="PF20478"/>
    </source>
</evidence>
<protein>
    <recommendedName>
        <fullName evidence="1">P2X purinoreceptor 7 intracellular domain-containing protein</fullName>
    </recommendedName>
</protein>
<dbReference type="Pfam" id="PF20478">
    <property type="entry name" value="P2RX7_C"/>
    <property type="match status" value="1"/>
</dbReference>
<evidence type="ECO:0000313" key="2">
    <source>
        <dbReference type="EMBL" id="KAL1005011.1"/>
    </source>
</evidence>
<feature type="domain" description="P2X purinoreceptor 7 intracellular" evidence="1">
    <location>
        <begin position="167"/>
        <end position="314"/>
    </location>
</feature>
<dbReference type="AlphaFoldDB" id="A0ABD0X7N7"/>
<sequence length="318" mass="36902">MSSLFNPTKEEVVCGTEKDAFGHNIVVKEEEVNIAVTEENVFGIKKEEDEGIYFQEEYVIKEEPFEVKSEDFNVKEENQPHGVKQEDVTVKEEEKHFRIPKVEEDVLGVKEIEEAEDPTVHNELRADWLVHNERSCGAKTKHGQQRGIQVGDTMERLGVEPYMFEPESEEESDVEEQPVSRRLEMMTSEWCTCGNCAHMPEERENICCREIPQVMRRMTQVPEEITCMIDHPGLDPVCLNMYSLQNAMNIYRADYGRLRIRGMERQCRHLACRMFVSWCWGFLGRSVRVVIPSCVALRIQREFSDASGQYVGFRPPLD</sequence>
<dbReference type="Proteomes" id="UP001557470">
    <property type="component" value="Unassembled WGS sequence"/>
</dbReference>
<name>A0ABD0X7N7_UMBPY</name>
<gene>
    <name evidence="2" type="ORF">UPYG_G00053370</name>
</gene>
<comment type="caution">
    <text evidence="2">The sequence shown here is derived from an EMBL/GenBank/DDBJ whole genome shotgun (WGS) entry which is preliminary data.</text>
</comment>
<accession>A0ABD0X7N7</accession>
<dbReference type="EMBL" id="JAGEUA010000002">
    <property type="protein sequence ID" value="KAL1005011.1"/>
    <property type="molecule type" value="Genomic_DNA"/>
</dbReference>
<dbReference type="InterPro" id="IPR046815">
    <property type="entry name" value="P2RX7_C"/>
</dbReference>